<keyword evidence="2 7" id="KW-0813">Transport</keyword>
<dbReference type="Proteomes" id="UP000253410">
    <property type="component" value="Unassembled WGS sequence"/>
</dbReference>
<evidence type="ECO:0000259" key="9">
    <source>
        <dbReference type="Pfam" id="PF07715"/>
    </source>
</evidence>
<keyword evidence="5 7" id="KW-0472">Membrane</keyword>
<dbReference type="NCBIfam" id="TIGR04057">
    <property type="entry name" value="SusC_RagA_signa"/>
    <property type="match status" value="1"/>
</dbReference>
<name>A0A365Y5V4_9BACT</name>
<dbReference type="InterPro" id="IPR037066">
    <property type="entry name" value="Plug_dom_sf"/>
</dbReference>
<comment type="caution">
    <text evidence="10">The sequence shown here is derived from an EMBL/GenBank/DDBJ whole genome shotgun (WGS) entry which is preliminary data.</text>
</comment>
<reference evidence="10 11" key="1">
    <citation type="submission" date="2018-05" db="EMBL/GenBank/DDBJ databases">
        <title>Chitinophaga sp. K3CV102501T nov., isolated from isolated from a monsoon evergreen broad-leaved forest soil.</title>
        <authorList>
            <person name="Lv Y."/>
        </authorList>
    </citation>
    <scope>NUCLEOTIDE SEQUENCE [LARGE SCALE GENOMIC DNA]</scope>
    <source>
        <strain evidence="10 11">GDMCC 1.1325</strain>
    </source>
</reference>
<dbReference type="InterPro" id="IPR023997">
    <property type="entry name" value="TonB-dep_OMP_SusC/RagA_CS"/>
</dbReference>
<dbReference type="Pfam" id="PF13715">
    <property type="entry name" value="CarbopepD_reg_2"/>
    <property type="match status" value="1"/>
</dbReference>
<dbReference type="Gene3D" id="2.170.130.10">
    <property type="entry name" value="TonB-dependent receptor, plug domain"/>
    <property type="match status" value="1"/>
</dbReference>
<evidence type="ECO:0000256" key="3">
    <source>
        <dbReference type="ARBA" id="ARBA00022452"/>
    </source>
</evidence>
<keyword evidence="8" id="KW-0732">Signal</keyword>
<dbReference type="EMBL" id="QFFJ01000001">
    <property type="protein sequence ID" value="RBL93963.1"/>
    <property type="molecule type" value="Genomic_DNA"/>
</dbReference>
<dbReference type="PROSITE" id="PS51257">
    <property type="entry name" value="PROKAR_LIPOPROTEIN"/>
    <property type="match status" value="1"/>
</dbReference>
<dbReference type="RefSeq" id="WP_113616587.1">
    <property type="nucleotide sequence ID" value="NZ_QFFJ01000001.1"/>
</dbReference>
<comment type="subcellular location">
    <subcellularLocation>
        <location evidence="1 7">Cell outer membrane</location>
        <topology evidence="1 7">Multi-pass membrane protein</topology>
    </subcellularLocation>
</comment>
<protein>
    <recommendedName>
        <fullName evidence="9">TonB-dependent receptor plug domain-containing protein</fullName>
    </recommendedName>
</protein>
<gene>
    <name evidence="10" type="ORF">DF182_15880</name>
</gene>
<dbReference type="InterPro" id="IPR036942">
    <property type="entry name" value="Beta-barrel_TonB_sf"/>
</dbReference>
<accession>A0A365Y5V4</accession>
<evidence type="ECO:0000313" key="11">
    <source>
        <dbReference type="Proteomes" id="UP000253410"/>
    </source>
</evidence>
<evidence type="ECO:0000256" key="5">
    <source>
        <dbReference type="ARBA" id="ARBA00023136"/>
    </source>
</evidence>
<evidence type="ECO:0000256" key="7">
    <source>
        <dbReference type="PROSITE-ProRule" id="PRU01360"/>
    </source>
</evidence>
<feature type="chain" id="PRO_5016686500" description="TonB-dependent receptor plug domain-containing protein" evidence="8">
    <location>
        <begin position="28"/>
        <end position="1189"/>
    </location>
</feature>
<comment type="similarity">
    <text evidence="7">Belongs to the TonB-dependent receptor family.</text>
</comment>
<sequence length="1189" mass="133040">MRICTRQSLYGFLYLCVLLLTSACVFAQQPVAGRYPAPTPVKYALDRVTVLYGTTFMYEGVLLKNKTTNVNVDAMKGRPVEEVLKSILYPTDLLFLYVDKNHYTIVSRQKKDHKAENLAPGVVQGSVEEEETRTISGTVREQSGTPLPGVTIQLEGGKKWAISDNNGYFIIAVPVKATALIFTYAGMERKKMVLGPAVNLNVIMDSKVLDEVVITGYQTLSKERATGAFATVKSADLEKRRISSLSQVLEGTLPGVVSYKGDISIRGNSTFMATSAPLYVIDGFPVENTSYDFNFKLKDNVPNINPEDIENITVLKDAAAASIYGARAANGVIVITTKKAKAGTTRISFSGDFAVKPKYDLSYLNKANASELIDLTYNYFDNDPAYKTNPQQEANRLRNYAGAVTPAVDIMLQVAEGKITRAQADEKMNELRSMNLYNKQLLQLMRPSANQQYNLSLSKATAGNAFNFSATFRNEQGYQRSDNNKNLGLNFRNTISVNKWLTAEAGVYLNYSDSKASGPDGISLVDLINDQQPFEPIFDQNGNPLPLRNRLQPDELADYTKYNLYSPNKIVSDEQNYNLAWTRNLKTRAYGKLNAKIRPWLTYEGMFQYEKNTGKTEQLMDAASYYMRDKMNSFTSLDAKGNVVYKLPQGNAFRNYGNYLRAYTLRNQLNFNKTISPQHEIAAIVGSETREVKNNRDFMGMFGYDPLTLQYVPLNNTTEMLNGMVGLNRHQGRLYSYKDLQSMGEVINRYFSFYGNASYIYDGKYMISGSARYDLSNLFGTNPAYQYRPLWSTGASWIISKEKFMEDIAWLNMLKLRASYGINGNVAKESGPFMTVSYSLNSLTNNTTGSIKSPPNPNLRWERTTTTNFGIDFALLKDRISGSVDIYQKKSDDLLTTVTIDPAMGFASAILNNGAMENKGIELMLKGQVIRQRNFGWDITLNGSYNKNKVTRVDLKPGTASSLISDGDYFLQGRPYKALYSYPYAGLNNYGEPMVYNLDGVAVNAAITNPDIAVYSGSLTPLFSGALINNVNWRNFQLSFMFVYHAGNVMRTDARAITGLPNSASFVKGGADNVWKQPGDELYTNVPRISWEYDPRKSSFRDAYYRYGDQNVVSAAYIKARNLALSYSLPKQWIKKAKITDACIRFQADNLFYIGFNGEGIDPEALDFKSGSRSLPIMPTYNVGFNITL</sequence>
<feature type="signal peptide" evidence="8">
    <location>
        <begin position="1"/>
        <end position="27"/>
    </location>
</feature>
<dbReference type="PROSITE" id="PS52016">
    <property type="entry name" value="TONB_DEPENDENT_REC_3"/>
    <property type="match status" value="1"/>
</dbReference>
<organism evidence="10 11">
    <name type="scientific">Chitinophaga flava</name>
    <dbReference type="NCBI Taxonomy" id="2259036"/>
    <lineage>
        <taxon>Bacteria</taxon>
        <taxon>Pseudomonadati</taxon>
        <taxon>Bacteroidota</taxon>
        <taxon>Chitinophagia</taxon>
        <taxon>Chitinophagales</taxon>
        <taxon>Chitinophagaceae</taxon>
        <taxon>Chitinophaga</taxon>
    </lineage>
</organism>
<dbReference type="SUPFAM" id="SSF56935">
    <property type="entry name" value="Porins"/>
    <property type="match status" value="1"/>
</dbReference>
<dbReference type="GO" id="GO:0009279">
    <property type="term" value="C:cell outer membrane"/>
    <property type="evidence" value="ECO:0007669"/>
    <property type="project" value="UniProtKB-SubCell"/>
</dbReference>
<dbReference type="AlphaFoldDB" id="A0A365Y5V4"/>
<dbReference type="NCBIfam" id="TIGR04056">
    <property type="entry name" value="OMP_RagA_SusC"/>
    <property type="match status" value="1"/>
</dbReference>
<dbReference type="InterPro" id="IPR023996">
    <property type="entry name" value="TonB-dep_OMP_SusC/RagA"/>
</dbReference>
<keyword evidence="4 7" id="KW-0812">Transmembrane</keyword>
<evidence type="ECO:0000256" key="1">
    <source>
        <dbReference type="ARBA" id="ARBA00004571"/>
    </source>
</evidence>
<dbReference type="InterPro" id="IPR012910">
    <property type="entry name" value="Plug_dom"/>
</dbReference>
<dbReference type="Gene3D" id="2.60.40.1120">
    <property type="entry name" value="Carboxypeptidase-like, regulatory domain"/>
    <property type="match status" value="1"/>
</dbReference>
<dbReference type="InterPro" id="IPR008969">
    <property type="entry name" value="CarboxyPept-like_regulatory"/>
</dbReference>
<dbReference type="Pfam" id="PF07715">
    <property type="entry name" value="Plug"/>
    <property type="match status" value="1"/>
</dbReference>
<evidence type="ECO:0000256" key="8">
    <source>
        <dbReference type="SAM" id="SignalP"/>
    </source>
</evidence>
<evidence type="ECO:0000256" key="4">
    <source>
        <dbReference type="ARBA" id="ARBA00022692"/>
    </source>
</evidence>
<dbReference type="Gene3D" id="2.40.170.20">
    <property type="entry name" value="TonB-dependent receptor, beta-barrel domain"/>
    <property type="match status" value="1"/>
</dbReference>
<dbReference type="SUPFAM" id="SSF49464">
    <property type="entry name" value="Carboxypeptidase regulatory domain-like"/>
    <property type="match status" value="1"/>
</dbReference>
<evidence type="ECO:0000256" key="6">
    <source>
        <dbReference type="ARBA" id="ARBA00023237"/>
    </source>
</evidence>
<evidence type="ECO:0000256" key="2">
    <source>
        <dbReference type="ARBA" id="ARBA00022448"/>
    </source>
</evidence>
<feature type="domain" description="TonB-dependent receptor plug" evidence="9">
    <location>
        <begin position="222"/>
        <end position="332"/>
    </location>
</feature>
<keyword evidence="6 7" id="KW-0998">Cell outer membrane</keyword>
<dbReference type="InterPro" id="IPR039426">
    <property type="entry name" value="TonB-dep_rcpt-like"/>
</dbReference>
<keyword evidence="3 7" id="KW-1134">Transmembrane beta strand</keyword>
<proteinExistence type="inferred from homology"/>
<dbReference type="OrthoDB" id="9768177at2"/>
<keyword evidence="11" id="KW-1185">Reference proteome</keyword>
<evidence type="ECO:0000313" key="10">
    <source>
        <dbReference type="EMBL" id="RBL93963.1"/>
    </source>
</evidence>